<feature type="chain" id="PRO_5002533029" evidence="1">
    <location>
        <begin position="37"/>
        <end position="223"/>
    </location>
</feature>
<proteinExistence type="predicted"/>
<name>A0A0G0JTV1_9BACT</name>
<dbReference type="AlphaFoldDB" id="A0A0G0JTV1"/>
<organism evidence="2 3">
    <name type="scientific">Candidatus Daviesbacteria bacterium GW2011_GWA2_38_24</name>
    <dbReference type="NCBI Taxonomy" id="1618422"/>
    <lineage>
        <taxon>Bacteria</taxon>
        <taxon>Candidatus Daviesiibacteriota</taxon>
    </lineage>
</organism>
<feature type="signal peptide" evidence="1">
    <location>
        <begin position="1"/>
        <end position="36"/>
    </location>
</feature>
<reference evidence="2 3" key="1">
    <citation type="journal article" date="2015" name="Nature">
        <title>rRNA introns, odd ribosomes, and small enigmatic genomes across a large radiation of phyla.</title>
        <authorList>
            <person name="Brown C.T."/>
            <person name="Hug L.A."/>
            <person name="Thomas B.C."/>
            <person name="Sharon I."/>
            <person name="Castelle C.J."/>
            <person name="Singh A."/>
            <person name="Wilkins M.J."/>
            <person name="Williams K.H."/>
            <person name="Banfield J.F."/>
        </authorList>
    </citation>
    <scope>NUCLEOTIDE SEQUENCE [LARGE SCALE GENOMIC DNA]</scope>
</reference>
<keyword evidence="1" id="KW-0732">Signal</keyword>
<sequence length="223" mass="23849">MHIIISMYKVCTLLISTFISLSVLLMLALFPSTAFACDTSKPIKRVLNQTCKVACNNSNNGVWAGDVAYADSELDFRNNKYCAQEEYFISESSCKLGDLNARTSNPCPAGCTNHSECGSQGTCVDGRLDANQICAGNVGSGSKWCKTVLCGWKCGGGPEYCYVKTAYDVLVQGNVGMGFNRDLCGQCVPPTTTTTPIICSDLSRENLTYSCRPPTSSGSCPTG</sequence>
<dbReference type="Proteomes" id="UP000034235">
    <property type="component" value="Unassembled WGS sequence"/>
</dbReference>
<evidence type="ECO:0000313" key="2">
    <source>
        <dbReference type="EMBL" id="KKQ66470.1"/>
    </source>
</evidence>
<gene>
    <name evidence="2" type="ORF">US86_C0005G0081</name>
</gene>
<comment type="caution">
    <text evidence="2">The sequence shown here is derived from an EMBL/GenBank/DDBJ whole genome shotgun (WGS) entry which is preliminary data.</text>
</comment>
<protein>
    <submittedName>
        <fullName evidence="2">Uncharacterized protein</fullName>
    </submittedName>
</protein>
<accession>A0A0G0JTV1</accession>
<dbReference type="EMBL" id="LBUP01000005">
    <property type="protein sequence ID" value="KKQ66470.1"/>
    <property type="molecule type" value="Genomic_DNA"/>
</dbReference>
<feature type="non-terminal residue" evidence="2">
    <location>
        <position position="223"/>
    </location>
</feature>
<evidence type="ECO:0000313" key="3">
    <source>
        <dbReference type="Proteomes" id="UP000034235"/>
    </source>
</evidence>
<evidence type="ECO:0000256" key="1">
    <source>
        <dbReference type="SAM" id="SignalP"/>
    </source>
</evidence>